<reference evidence="2 3" key="1">
    <citation type="journal article" date="2023" name="Proc. Natl. Acad. Sci. U.S.A.">
        <title>A global phylogenomic analysis of the shiitake genus Lentinula.</title>
        <authorList>
            <person name="Sierra-Patev S."/>
            <person name="Min B."/>
            <person name="Naranjo-Ortiz M."/>
            <person name="Looney B."/>
            <person name="Konkel Z."/>
            <person name="Slot J.C."/>
            <person name="Sakamoto Y."/>
            <person name="Steenwyk J.L."/>
            <person name="Rokas A."/>
            <person name="Carro J."/>
            <person name="Camarero S."/>
            <person name="Ferreira P."/>
            <person name="Molpeceres G."/>
            <person name="Ruiz-Duenas F.J."/>
            <person name="Serrano A."/>
            <person name="Henrissat B."/>
            <person name="Drula E."/>
            <person name="Hughes K.W."/>
            <person name="Mata J.L."/>
            <person name="Ishikawa N.K."/>
            <person name="Vargas-Isla R."/>
            <person name="Ushijima S."/>
            <person name="Smith C.A."/>
            <person name="Donoghue J."/>
            <person name="Ahrendt S."/>
            <person name="Andreopoulos W."/>
            <person name="He G."/>
            <person name="LaButti K."/>
            <person name="Lipzen A."/>
            <person name="Ng V."/>
            <person name="Riley R."/>
            <person name="Sandor L."/>
            <person name="Barry K."/>
            <person name="Martinez A.T."/>
            <person name="Xiao Y."/>
            <person name="Gibbons J.G."/>
            <person name="Terashima K."/>
            <person name="Grigoriev I.V."/>
            <person name="Hibbett D."/>
        </authorList>
    </citation>
    <scope>NUCLEOTIDE SEQUENCE [LARGE SCALE GENOMIC DNA]</scope>
    <source>
        <strain evidence="2 3">TFB7810</strain>
    </source>
</reference>
<name>A0A9W8P9L9_9AGAR</name>
<evidence type="ECO:0000256" key="1">
    <source>
        <dbReference type="SAM" id="SignalP"/>
    </source>
</evidence>
<dbReference type="Proteomes" id="UP001142393">
    <property type="component" value="Unassembled WGS sequence"/>
</dbReference>
<evidence type="ECO:0000313" key="3">
    <source>
        <dbReference type="Proteomes" id="UP001142393"/>
    </source>
</evidence>
<dbReference type="EMBL" id="JANVFU010000002">
    <property type="protein sequence ID" value="KAJ3749647.1"/>
    <property type="molecule type" value="Genomic_DNA"/>
</dbReference>
<keyword evidence="1" id="KW-0732">Signal</keyword>
<dbReference type="InterPro" id="IPR045564">
    <property type="entry name" value="DUF5910"/>
</dbReference>
<accession>A0A9W8P9L9</accession>
<sequence length="209" mass="23962">MRVLFTFISLLLLKATFSSPLLVEKRKNQDLSKMILLGYSGRPDLRGLQDIAEQYNERQTLVYEHNPNGNGNQLGDGVYLTRRLGDWTDEYICAVFAKPGKFGSAELKKLWLDHDERESPVREQTIKKVFGKDQEVSKVILVAGMWGGDRREKDVQMLIPPDFLADPDPSTEKDTGKLGIYVKCVPWDYSNRLPIRSDAKWHLMRITGF</sequence>
<dbReference type="Pfam" id="PF19287">
    <property type="entry name" value="DUF5910"/>
    <property type="match status" value="1"/>
</dbReference>
<gene>
    <name evidence="2" type="ORF">DFH05DRAFT_1555160</name>
</gene>
<dbReference type="AlphaFoldDB" id="A0A9W8P9L9"/>
<feature type="signal peptide" evidence="1">
    <location>
        <begin position="1"/>
        <end position="18"/>
    </location>
</feature>
<evidence type="ECO:0000313" key="2">
    <source>
        <dbReference type="EMBL" id="KAJ3749647.1"/>
    </source>
</evidence>
<feature type="chain" id="PRO_5040845919" evidence="1">
    <location>
        <begin position="19"/>
        <end position="209"/>
    </location>
</feature>
<keyword evidence="3" id="KW-1185">Reference proteome</keyword>
<comment type="caution">
    <text evidence="2">The sequence shown here is derived from an EMBL/GenBank/DDBJ whole genome shotgun (WGS) entry which is preliminary data.</text>
</comment>
<proteinExistence type="predicted"/>
<organism evidence="2 3">
    <name type="scientific">Lentinula detonsa</name>
    <dbReference type="NCBI Taxonomy" id="2804962"/>
    <lineage>
        <taxon>Eukaryota</taxon>
        <taxon>Fungi</taxon>
        <taxon>Dikarya</taxon>
        <taxon>Basidiomycota</taxon>
        <taxon>Agaricomycotina</taxon>
        <taxon>Agaricomycetes</taxon>
        <taxon>Agaricomycetidae</taxon>
        <taxon>Agaricales</taxon>
        <taxon>Marasmiineae</taxon>
        <taxon>Omphalotaceae</taxon>
        <taxon>Lentinula</taxon>
    </lineage>
</organism>
<protein>
    <submittedName>
        <fullName evidence="2">Uncharacterized protein</fullName>
    </submittedName>
</protein>